<dbReference type="Pfam" id="PF00246">
    <property type="entry name" value="Peptidase_M14"/>
    <property type="match status" value="1"/>
</dbReference>
<dbReference type="GO" id="GO:0005615">
    <property type="term" value="C:extracellular space"/>
    <property type="evidence" value="ECO:0007669"/>
    <property type="project" value="TreeGrafter"/>
</dbReference>
<dbReference type="GO" id="GO:0008270">
    <property type="term" value="F:zinc ion binding"/>
    <property type="evidence" value="ECO:0007669"/>
    <property type="project" value="InterPro"/>
</dbReference>
<keyword evidence="8" id="KW-0378">Hydrolase</keyword>
<dbReference type="AlphaFoldDB" id="A0A0L7L1G6"/>
<evidence type="ECO:0000256" key="12">
    <source>
        <dbReference type="ARBA" id="ARBA00042017"/>
    </source>
</evidence>
<keyword evidence="15" id="KW-1185">Reference proteome</keyword>
<feature type="domain" description="Peptidase M14" evidence="13">
    <location>
        <begin position="260"/>
        <end position="392"/>
    </location>
</feature>
<gene>
    <name evidence="14" type="ORF">OBRU01_08254</name>
</gene>
<comment type="function">
    <text evidence="2">Extracellular metalloprotease that contributes to pathogenicity.</text>
</comment>
<accession>A0A0L7L1G6</accession>
<dbReference type="Proteomes" id="UP000037510">
    <property type="component" value="Unassembled WGS sequence"/>
</dbReference>
<dbReference type="SUPFAM" id="SSF53187">
    <property type="entry name" value="Zn-dependent exopeptidases"/>
    <property type="match status" value="1"/>
</dbReference>
<dbReference type="EMBL" id="JTDY01003607">
    <property type="protein sequence ID" value="KOB69270.1"/>
    <property type="molecule type" value="Genomic_DNA"/>
</dbReference>
<evidence type="ECO:0000259" key="13">
    <source>
        <dbReference type="Pfam" id="PF00246"/>
    </source>
</evidence>
<evidence type="ECO:0000313" key="15">
    <source>
        <dbReference type="Proteomes" id="UP000037510"/>
    </source>
</evidence>
<evidence type="ECO:0000256" key="9">
    <source>
        <dbReference type="ARBA" id="ARBA00023026"/>
    </source>
</evidence>
<dbReference type="PANTHER" id="PTHR11705:SF83">
    <property type="entry name" value="INACTIVE METALLOCARBOXYPEPTIDASE ECM14"/>
    <property type="match status" value="1"/>
</dbReference>
<keyword evidence="6" id="KW-0645">Protease</keyword>
<keyword evidence="14" id="KW-0121">Carboxypeptidase</keyword>
<organism evidence="14 15">
    <name type="scientific">Operophtera brumata</name>
    <name type="common">Winter moth</name>
    <name type="synonym">Phalaena brumata</name>
    <dbReference type="NCBI Taxonomy" id="104452"/>
    <lineage>
        <taxon>Eukaryota</taxon>
        <taxon>Metazoa</taxon>
        <taxon>Ecdysozoa</taxon>
        <taxon>Arthropoda</taxon>
        <taxon>Hexapoda</taxon>
        <taxon>Insecta</taxon>
        <taxon>Pterygota</taxon>
        <taxon>Neoptera</taxon>
        <taxon>Endopterygota</taxon>
        <taxon>Lepidoptera</taxon>
        <taxon>Glossata</taxon>
        <taxon>Ditrysia</taxon>
        <taxon>Geometroidea</taxon>
        <taxon>Geometridae</taxon>
        <taxon>Larentiinae</taxon>
        <taxon>Operophtera</taxon>
    </lineage>
</organism>
<evidence type="ECO:0000256" key="4">
    <source>
        <dbReference type="ARBA" id="ARBA00005988"/>
    </source>
</evidence>
<protein>
    <recommendedName>
        <fullName evidence="12">Carboxypeptidase M14B</fullName>
    </recommendedName>
    <alternativeName>
        <fullName evidence="11">Carboxypeptidase MCPB</fullName>
    </alternativeName>
</protein>
<evidence type="ECO:0000256" key="6">
    <source>
        <dbReference type="ARBA" id="ARBA00022670"/>
    </source>
</evidence>
<dbReference type="Gene3D" id="3.40.630.10">
    <property type="entry name" value="Zn peptidases"/>
    <property type="match status" value="1"/>
</dbReference>
<keyword evidence="5" id="KW-0964">Secreted</keyword>
<proteinExistence type="inferred from homology"/>
<comment type="cofactor">
    <cofactor evidence="1">
        <name>Zn(2+)</name>
        <dbReference type="ChEBI" id="CHEBI:29105"/>
    </cofactor>
</comment>
<evidence type="ECO:0000313" key="14">
    <source>
        <dbReference type="EMBL" id="KOB69270.1"/>
    </source>
</evidence>
<keyword evidence="9" id="KW-0843">Virulence</keyword>
<evidence type="ECO:0000256" key="3">
    <source>
        <dbReference type="ARBA" id="ARBA00004613"/>
    </source>
</evidence>
<name>A0A0L7L1G6_OPEBR</name>
<comment type="caution">
    <text evidence="14">The sequence shown here is derived from an EMBL/GenBank/DDBJ whole genome shotgun (WGS) entry which is preliminary data.</text>
</comment>
<dbReference type="GO" id="GO:0006508">
    <property type="term" value="P:proteolysis"/>
    <property type="evidence" value="ECO:0007669"/>
    <property type="project" value="UniProtKB-KW"/>
</dbReference>
<comment type="subcellular location">
    <subcellularLocation>
        <location evidence="3">Secreted</location>
    </subcellularLocation>
</comment>
<evidence type="ECO:0000256" key="11">
    <source>
        <dbReference type="ARBA" id="ARBA00041263"/>
    </source>
</evidence>
<evidence type="ECO:0000256" key="5">
    <source>
        <dbReference type="ARBA" id="ARBA00022525"/>
    </source>
</evidence>
<keyword evidence="7" id="KW-0732">Signal</keyword>
<reference evidence="14 15" key="1">
    <citation type="journal article" date="2015" name="Genome Biol. Evol.">
        <title>The genome of winter moth (Operophtera brumata) provides a genomic perspective on sexual dimorphism and phenology.</title>
        <authorList>
            <person name="Derks M.F."/>
            <person name="Smit S."/>
            <person name="Salis L."/>
            <person name="Schijlen E."/>
            <person name="Bossers A."/>
            <person name="Mateman C."/>
            <person name="Pijl A.S."/>
            <person name="de Ridder D."/>
            <person name="Groenen M.A."/>
            <person name="Visser M.E."/>
            <person name="Megens H.J."/>
        </authorList>
    </citation>
    <scope>NUCLEOTIDE SEQUENCE [LARGE SCALE GENOMIC DNA]</scope>
    <source>
        <strain evidence="14">WM2013NL</strain>
        <tissue evidence="14">Head and thorax</tissue>
    </source>
</reference>
<keyword evidence="10" id="KW-0325">Glycoprotein</keyword>
<evidence type="ECO:0000256" key="8">
    <source>
        <dbReference type="ARBA" id="ARBA00022801"/>
    </source>
</evidence>
<sequence length="402" mass="45600">MLPHKKGGEKIIIGGVMVPKPTTATIPTTDLIKDYTRFVPPTSSEDILNATRALQLGLSFCRGHRRLRGNYEELRRYQPSEEDADTIATLTTRTSQTEPEGSVLEINTTLATEPQMSLTTKISSVDDTETREDKKIYNGESDAAYRSLFYNDYDDHKTIDKESDEVYDDKINIEKETPVSTDVTTEGINLNSSSMQAILNYEEMDETTNKISSSSNTTANIGKISYITLNGFHKKEPRPACSVLKLSQLNFDSPRTLPERNEAHADLLTKYRFWIIPVFNPDGYDYSMTFPQRREWTKNLRQSWNVCKGKESCRSCEAYGIRCTVQPCYGEELKLEHPCGPLYAGSRQLSEVETRAFTTYLHAQKKVNTFIALKEGGVLGIMYPYSHSKKPRTFDSTYVSIM</sequence>
<dbReference type="PANTHER" id="PTHR11705">
    <property type="entry name" value="PROTEASE FAMILY M14 CARBOXYPEPTIDASE A,B"/>
    <property type="match status" value="1"/>
</dbReference>
<dbReference type="GO" id="GO:0004181">
    <property type="term" value="F:metallocarboxypeptidase activity"/>
    <property type="evidence" value="ECO:0007669"/>
    <property type="project" value="InterPro"/>
</dbReference>
<evidence type="ECO:0000256" key="10">
    <source>
        <dbReference type="ARBA" id="ARBA00023180"/>
    </source>
</evidence>
<evidence type="ECO:0000256" key="7">
    <source>
        <dbReference type="ARBA" id="ARBA00022729"/>
    </source>
</evidence>
<dbReference type="InterPro" id="IPR000834">
    <property type="entry name" value="Peptidase_M14"/>
</dbReference>
<comment type="similarity">
    <text evidence="4">Belongs to the peptidase M14 family.</text>
</comment>
<evidence type="ECO:0000256" key="1">
    <source>
        <dbReference type="ARBA" id="ARBA00001947"/>
    </source>
</evidence>
<evidence type="ECO:0000256" key="2">
    <source>
        <dbReference type="ARBA" id="ARBA00003091"/>
    </source>
</evidence>